<dbReference type="GO" id="GO:0005886">
    <property type="term" value="C:plasma membrane"/>
    <property type="evidence" value="ECO:0007669"/>
    <property type="project" value="UniProtKB-SubCell"/>
</dbReference>
<dbReference type="AlphaFoldDB" id="A0A5C1Q8Z1"/>
<feature type="transmembrane region" description="Helical" evidence="6">
    <location>
        <begin position="6"/>
        <end position="23"/>
    </location>
</feature>
<evidence type="ECO:0000259" key="7">
    <source>
        <dbReference type="Pfam" id="PF13244"/>
    </source>
</evidence>
<dbReference type="InterPro" id="IPR042106">
    <property type="entry name" value="Nuo/plastoQ_OxRdtase_6_NuoJ"/>
</dbReference>
<evidence type="ECO:0000256" key="3">
    <source>
        <dbReference type="ARBA" id="ARBA00022692"/>
    </source>
</evidence>
<proteinExistence type="predicted"/>
<dbReference type="InterPro" id="IPR025383">
    <property type="entry name" value="MrpA_C/MbhD"/>
</dbReference>
<keyword evidence="9" id="KW-1185">Reference proteome</keyword>
<evidence type="ECO:0000313" key="9">
    <source>
        <dbReference type="Proteomes" id="UP000323824"/>
    </source>
</evidence>
<accession>A0A5C1Q8Z1</accession>
<reference evidence="8 9" key="1">
    <citation type="submission" date="2019-02" db="EMBL/GenBank/DDBJ databases">
        <authorList>
            <person name="Fomenkov A."/>
            <person name="Dubinina G."/>
            <person name="Grabovich M."/>
            <person name="Vincze T."/>
            <person name="Roberts R.J."/>
        </authorList>
    </citation>
    <scope>NUCLEOTIDE SEQUENCE [LARGE SCALE GENOMIC DNA]</scope>
    <source>
        <strain evidence="8 9">P</strain>
    </source>
</reference>
<feature type="transmembrane region" description="Helical" evidence="6">
    <location>
        <begin position="30"/>
        <end position="47"/>
    </location>
</feature>
<evidence type="ECO:0000313" key="8">
    <source>
        <dbReference type="EMBL" id="QEN03907.1"/>
    </source>
</evidence>
<evidence type="ECO:0000256" key="4">
    <source>
        <dbReference type="ARBA" id="ARBA00022989"/>
    </source>
</evidence>
<evidence type="ECO:0000256" key="5">
    <source>
        <dbReference type="ARBA" id="ARBA00023136"/>
    </source>
</evidence>
<dbReference type="KEGG" id="sper:EW093_04070"/>
<name>A0A5C1Q8Z1_9SPIO</name>
<reference evidence="8 9" key="2">
    <citation type="submission" date="2019-09" db="EMBL/GenBank/DDBJ databases">
        <title>Complete Genome Sequence and Methylome Analysis of free living Spirochaetas.</title>
        <authorList>
            <person name="Leshcheva N."/>
            <person name="Mikheeva N."/>
        </authorList>
    </citation>
    <scope>NUCLEOTIDE SEQUENCE [LARGE SCALE GENOMIC DNA]</scope>
    <source>
        <strain evidence="8 9">P</strain>
    </source>
</reference>
<dbReference type="Gene3D" id="1.20.120.1200">
    <property type="entry name" value="NADH-ubiquinone/plastoquinone oxidoreductase chain 6, subunit NuoJ"/>
    <property type="match status" value="1"/>
</dbReference>
<dbReference type="OrthoDB" id="7875411at2"/>
<dbReference type="RefSeq" id="WP_149567164.1">
    <property type="nucleotide sequence ID" value="NZ_CP035807.1"/>
</dbReference>
<protein>
    <submittedName>
        <fullName evidence="8">DUF4040 domain-containing protein</fullName>
    </submittedName>
</protein>
<organism evidence="8 9">
    <name type="scientific">Thiospirochaeta perfilievii</name>
    <dbReference type="NCBI Taxonomy" id="252967"/>
    <lineage>
        <taxon>Bacteria</taxon>
        <taxon>Pseudomonadati</taxon>
        <taxon>Spirochaetota</taxon>
        <taxon>Spirochaetia</taxon>
        <taxon>Spirochaetales</taxon>
        <taxon>Spirochaetaceae</taxon>
        <taxon>Thiospirochaeta</taxon>
    </lineage>
</organism>
<sequence>MISIFAYIIMGAIIIASFMAITAKKLINSIFYFSFTGVGATILFALMKAPDVALTEAAVGTGLVTLIFLSTLRKTSKEDESES</sequence>
<feature type="transmembrane region" description="Helical" evidence="6">
    <location>
        <begin position="53"/>
        <end position="72"/>
    </location>
</feature>
<keyword evidence="3 6" id="KW-0812">Transmembrane</keyword>
<dbReference type="EMBL" id="CP035807">
    <property type="protein sequence ID" value="QEN03907.1"/>
    <property type="molecule type" value="Genomic_DNA"/>
</dbReference>
<comment type="subcellular location">
    <subcellularLocation>
        <location evidence="1">Cell membrane</location>
        <topology evidence="1">Multi-pass membrane protein</topology>
    </subcellularLocation>
</comment>
<keyword evidence="2" id="KW-1003">Cell membrane</keyword>
<evidence type="ECO:0000256" key="2">
    <source>
        <dbReference type="ARBA" id="ARBA00022475"/>
    </source>
</evidence>
<dbReference type="Proteomes" id="UP000323824">
    <property type="component" value="Chromosome"/>
</dbReference>
<keyword evidence="5 6" id="KW-0472">Membrane</keyword>
<gene>
    <name evidence="8" type="ORF">EW093_04070</name>
</gene>
<keyword evidence="4 6" id="KW-1133">Transmembrane helix</keyword>
<evidence type="ECO:0000256" key="6">
    <source>
        <dbReference type="SAM" id="Phobius"/>
    </source>
</evidence>
<dbReference type="Pfam" id="PF13244">
    <property type="entry name" value="MbhD"/>
    <property type="match status" value="1"/>
</dbReference>
<evidence type="ECO:0000256" key="1">
    <source>
        <dbReference type="ARBA" id="ARBA00004651"/>
    </source>
</evidence>
<feature type="domain" description="MrpA C-terminal/MbhD" evidence="7">
    <location>
        <begin position="13"/>
        <end position="76"/>
    </location>
</feature>